<reference evidence="1 2" key="1">
    <citation type="submission" date="2021-08" db="EMBL/GenBank/DDBJ databases">
        <authorList>
            <person name="Tuo L."/>
        </authorList>
    </citation>
    <scope>NUCLEOTIDE SEQUENCE [LARGE SCALE GENOMIC DNA]</scope>
    <source>
        <strain evidence="1 2">JCM 31229</strain>
    </source>
</reference>
<keyword evidence="2" id="KW-1185">Reference proteome</keyword>
<organism evidence="1 2">
    <name type="scientific">Sphingomonas colocasiae</name>
    <dbReference type="NCBI Taxonomy" id="1848973"/>
    <lineage>
        <taxon>Bacteria</taxon>
        <taxon>Pseudomonadati</taxon>
        <taxon>Pseudomonadota</taxon>
        <taxon>Alphaproteobacteria</taxon>
        <taxon>Sphingomonadales</taxon>
        <taxon>Sphingomonadaceae</taxon>
        <taxon>Sphingomonas</taxon>
    </lineage>
</organism>
<protein>
    <recommendedName>
        <fullName evidence="3">DUF4393 domain-containing protein</fullName>
    </recommendedName>
</protein>
<dbReference type="Proteomes" id="UP000706039">
    <property type="component" value="Unassembled WGS sequence"/>
</dbReference>
<proteinExistence type="predicted"/>
<dbReference type="RefSeq" id="WP_222992599.1">
    <property type="nucleotide sequence ID" value="NZ_JAINVV010000012.1"/>
</dbReference>
<gene>
    <name evidence="1" type="ORF">K7G82_24565</name>
</gene>
<sequence length="243" mass="26943">MSDSDQRPDDDLDDNWVDKAVAATKGAAGLVPMFGGPLAEVIGVAIPGQRADRIATYVRQLSVRLDQIDADLRDGLASNAEKIDLIEEGGYQAARATSRERIERIVAAVQRGLAEDDADVVRRKRLLILLGELDDDELNLLNAYGRSYGGRDRDAFERVNRPNPVHMQSGRDEIERNYLFDLGRAHLIRLGLLRKNYGNVKKGQVPEFDPRSGDFKHSVEVSGLGRMLLTEVGLGTDLEDDFD</sequence>
<comment type="caution">
    <text evidence="1">The sequence shown here is derived from an EMBL/GenBank/DDBJ whole genome shotgun (WGS) entry which is preliminary data.</text>
</comment>
<dbReference type="EMBL" id="JAINVV010000012">
    <property type="protein sequence ID" value="MBY8825498.1"/>
    <property type="molecule type" value="Genomic_DNA"/>
</dbReference>
<evidence type="ECO:0000313" key="2">
    <source>
        <dbReference type="Proteomes" id="UP000706039"/>
    </source>
</evidence>
<name>A0ABS7PWB2_9SPHN</name>
<evidence type="ECO:0008006" key="3">
    <source>
        <dbReference type="Google" id="ProtNLM"/>
    </source>
</evidence>
<accession>A0ABS7PWB2</accession>
<evidence type="ECO:0000313" key="1">
    <source>
        <dbReference type="EMBL" id="MBY8825498.1"/>
    </source>
</evidence>